<keyword evidence="3" id="KW-1185">Reference proteome</keyword>
<dbReference type="EMBL" id="OY731400">
    <property type="protein sequence ID" value="CAJ1938688.1"/>
    <property type="molecule type" value="Genomic_DNA"/>
</dbReference>
<evidence type="ECO:0000256" key="1">
    <source>
        <dbReference type="SAM" id="MobiDB-lite"/>
    </source>
</evidence>
<dbReference type="AlphaFoldDB" id="A0AA86SS95"/>
<feature type="compositionally biased region" description="Basic and acidic residues" evidence="1">
    <location>
        <begin position="14"/>
        <end position="29"/>
    </location>
</feature>
<evidence type="ECO:0000313" key="3">
    <source>
        <dbReference type="Proteomes" id="UP001189624"/>
    </source>
</evidence>
<organism evidence="2 3">
    <name type="scientific">Sphenostylis stenocarpa</name>
    <dbReference type="NCBI Taxonomy" id="92480"/>
    <lineage>
        <taxon>Eukaryota</taxon>
        <taxon>Viridiplantae</taxon>
        <taxon>Streptophyta</taxon>
        <taxon>Embryophyta</taxon>
        <taxon>Tracheophyta</taxon>
        <taxon>Spermatophyta</taxon>
        <taxon>Magnoliopsida</taxon>
        <taxon>eudicotyledons</taxon>
        <taxon>Gunneridae</taxon>
        <taxon>Pentapetalae</taxon>
        <taxon>rosids</taxon>
        <taxon>fabids</taxon>
        <taxon>Fabales</taxon>
        <taxon>Fabaceae</taxon>
        <taxon>Papilionoideae</taxon>
        <taxon>50 kb inversion clade</taxon>
        <taxon>NPAAA clade</taxon>
        <taxon>indigoferoid/millettioid clade</taxon>
        <taxon>Phaseoleae</taxon>
        <taxon>Sphenostylis</taxon>
    </lineage>
</organism>
<name>A0AA86SS95_9FABA</name>
<proteinExistence type="predicted"/>
<protein>
    <submittedName>
        <fullName evidence="2">Uncharacterized protein</fullName>
    </submittedName>
</protein>
<evidence type="ECO:0000313" key="2">
    <source>
        <dbReference type="EMBL" id="CAJ1938688.1"/>
    </source>
</evidence>
<gene>
    <name evidence="2" type="ORF">AYBTSS11_LOCUS8721</name>
</gene>
<sequence>MVMMEGNGKGLARLAEEKEIKKEKEREKEEREEEMAFKNGASCKPKGTFSVIEFNVTSQDVAIPTTKLRPNISMAFYLVEVESYDSFPKHPKPRQKAHEVTATFQETYLFNS</sequence>
<feature type="region of interest" description="Disordered" evidence="1">
    <location>
        <begin position="1"/>
        <end position="40"/>
    </location>
</feature>
<reference evidence="2" key="1">
    <citation type="submission" date="2023-10" db="EMBL/GenBank/DDBJ databases">
        <authorList>
            <person name="Domelevo Entfellner J.-B."/>
        </authorList>
    </citation>
    <scope>NUCLEOTIDE SEQUENCE</scope>
</reference>
<accession>A0AA86SS95</accession>
<dbReference type="Proteomes" id="UP001189624">
    <property type="component" value="Chromosome 3"/>
</dbReference>
<dbReference type="Gramene" id="rna-AYBTSS11_LOCUS8721">
    <property type="protein sequence ID" value="CAJ1938688.1"/>
    <property type="gene ID" value="gene-AYBTSS11_LOCUS8721"/>
</dbReference>